<dbReference type="PANTHER" id="PTHR46082">
    <property type="entry name" value="ATP/GTP-BINDING PROTEIN-RELATED"/>
    <property type="match status" value="1"/>
</dbReference>
<accession>A0A7S0QJD3</accession>
<organism evidence="2">
    <name type="scientific">Cryptomonas curvata</name>
    <dbReference type="NCBI Taxonomy" id="233186"/>
    <lineage>
        <taxon>Eukaryota</taxon>
        <taxon>Cryptophyceae</taxon>
        <taxon>Cryptomonadales</taxon>
        <taxon>Cryptomonadaceae</taxon>
        <taxon>Cryptomonas</taxon>
    </lineage>
</organism>
<gene>
    <name evidence="2" type="ORF">CCUR1050_LOCUS14381</name>
</gene>
<dbReference type="SUPFAM" id="SSF48452">
    <property type="entry name" value="TPR-like"/>
    <property type="match status" value="1"/>
</dbReference>
<dbReference type="Gene3D" id="1.25.40.10">
    <property type="entry name" value="Tetratricopeptide repeat domain"/>
    <property type="match status" value="1"/>
</dbReference>
<feature type="compositionally biased region" description="Basic and acidic residues" evidence="1">
    <location>
        <begin position="408"/>
        <end position="421"/>
    </location>
</feature>
<dbReference type="InterPro" id="IPR011990">
    <property type="entry name" value="TPR-like_helical_dom_sf"/>
</dbReference>
<feature type="region of interest" description="Disordered" evidence="1">
    <location>
        <begin position="1320"/>
        <end position="1346"/>
    </location>
</feature>
<reference evidence="2" key="1">
    <citation type="submission" date="2021-01" db="EMBL/GenBank/DDBJ databases">
        <authorList>
            <person name="Corre E."/>
            <person name="Pelletier E."/>
            <person name="Niang G."/>
            <person name="Scheremetjew M."/>
            <person name="Finn R."/>
            <person name="Kale V."/>
            <person name="Holt S."/>
            <person name="Cochrane G."/>
            <person name="Meng A."/>
            <person name="Brown T."/>
            <person name="Cohen L."/>
        </authorList>
    </citation>
    <scope>NUCLEOTIDE SEQUENCE</scope>
    <source>
        <strain evidence="2">CCAP979/52</strain>
    </source>
</reference>
<proteinExistence type="predicted"/>
<name>A0A7S0QJD3_9CRYP</name>
<dbReference type="PANTHER" id="PTHR46082:SF6">
    <property type="entry name" value="AAA+ ATPASE DOMAIN-CONTAINING PROTEIN-RELATED"/>
    <property type="match status" value="1"/>
</dbReference>
<evidence type="ECO:0008006" key="3">
    <source>
        <dbReference type="Google" id="ProtNLM"/>
    </source>
</evidence>
<feature type="region of interest" description="Disordered" evidence="1">
    <location>
        <begin position="408"/>
        <end position="441"/>
    </location>
</feature>
<evidence type="ECO:0000313" key="2">
    <source>
        <dbReference type="EMBL" id="CAD8636697.1"/>
    </source>
</evidence>
<dbReference type="InterPro" id="IPR053137">
    <property type="entry name" value="NLR-like"/>
</dbReference>
<sequence>MSERMLAVGTQFLHETGVVRFFGDARKLAFGGGGDATVYLSAQFMVSVMKGLVRHDRQALQDFFVETGNKLMLRRTNRLNATGRLHESLVPFLWPMTDASRAYWDWVRRQGHLEAELWPTDLVANTRDMERALELLEGFALIVRLKDDPDLLVPGVLPAARTQLSADAFASDAALPFTASRTYPVMPAGAFLRIVARVVGQVDWGDFSTQRAVFCKLGNVATIAWSDMASVGAVEKRAVLRWRASNKHLRAIIAETVDKIERFFPGLHRMDHQEDTPMSAREPAQVLILAASQDGAALVEAAVKAAVANDYEMINLALEVRVATVQQMAQTEPGRVRVLLVCMTPEFSASSAAVEDTEAYMRLGKARVVTLLLAGFNSSPAQWGSLQQLSLQPSVDLRACSMSHAHMQAEVHKQVEEERSRLSGGGQSAQPKTQDKEEQVKNKMDERLGMQERDAVEAVRSGLLPHVNQLLRKWRPQSTATSGLTESSSTGAAVAAGYDVVWCDGGGGKACAHTFSRTDLEAHYTAATHTGDHSKVASICCPQCNTEHMVRELLVSPVARACPACVRKGAAGATAGFFCARECRLRMGERLEQRIYAEPCKVCGELVNLFDVFPPEVFCSLHISADGLSPLVSGLIKSIEIEADVLVWPARREAHPGGGPDAESRRALALAQVVLLVVTEKYAACPECAAEALEALKAGKLIVPVLMPDFALSAEQALPLQGTGPEEVEVFWRELFVHRRDRLKRQDALDWTILGDRTPLAAAVALEETWQQSVFAGAGKTQEARLDDLACAVAAHIASRLHRAVKVEVFSDLSRFGVRLSFFHAFVERFGGRLALENLSTFEVMKRFVKPWTSVSKLSLCEHLISDDKESKDGAIYVATAKVFLSHAWKCRFLDVVDAVERRFLSSAVPDPVVWFDVFSVSQHRSDERDFTWWNSTFLNAVGSMGEVVVVLQPWRAPVPLTRVWCIFEAYAAEATRSHFSIAVTEAEASDLVNTICSNPSTLLATLRRICCEASTATQAEDRELIFDNIRQSVGFVQLDSMIASRMIEAVCAELCRQLDNVTARATPDGQAAQAREAVPLHVLLHALAQLRVLQQNHAEAERLYRECLVTAGDLGTDLSVRASIGIAAACSRQKKGEDAIKTYRSLLQVATLRDSFLLEANSGLALECYANAELCEEANFLAEKWETDCLDKKCGAALHNFGRLRLEQGRAVNAELLLRAGVDALREQMGEWSPLLPWHPDTLEAMASIAATVEAQGRWVEAEEGLRGLLALRERFLPPDHMDTKATRTRLAALCRTSGDGAGVGPGALRLAKSSLPPGLHQHLSESGHDTTVGEPCDSDRGGGRAVDTSTTVLGILEGLWQDWPSLALQQILQLQELQGLDRVTCCCLAVKALGSSYLRSVDLRCLHGRASDSDAIFCQSDCRACAVTRARRGLFTAQTPESKL</sequence>
<evidence type="ECO:0000256" key="1">
    <source>
        <dbReference type="SAM" id="MobiDB-lite"/>
    </source>
</evidence>
<dbReference type="EMBL" id="HBEZ01026021">
    <property type="protein sequence ID" value="CAD8636697.1"/>
    <property type="molecule type" value="Transcribed_RNA"/>
</dbReference>
<protein>
    <recommendedName>
        <fullName evidence="3">TIR domain-containing protein</fullName>
    </recommendedName>
</protein>